<keyword evidence="11" id="KW-0698">rRNA processing</keyword>
<dbReference type="GO" id="GO:0008033">
    <property type="term" value="P:tRNA processing"/>
    <property type="evidence" value="ECO:0007669"/>
    <property type="project" value="UniProtKB-KW"/>
</dbReference>
<gene>
    <name evidence="11" type="primary">rnc</name>
    <name evidence="14" type="ORF">ETU09_00860</name>
</gene>
<dbReference type="GO" id="GO:0004525">
    <property type="term" value="F:ribonuclease III activity"/>
    <property type="evidence" value="ECO:0007669"/>
    <property type="project" value="UniProtKB-UniRule"/>
</dbReference>
<dbReference type="SMART" id="SM00535">
    <property type="entry name" value="RIBOc"/>
    <property type="match status" value="1"/>
</dbReference>
<dbReference type="SMART" id="SM00358">
    <property type="entry name" value="DSRM"/>
    <property type="match status" value="1"/>
</dbReference>
<keyword evidence="7 11" id="KW-0378">Hydrolase</keyword>
<dbReference type="PROSITE" id="PS00517">
    <property type="entry name" value="RNASE_3_1"/>
    <property type="match status" value="1"/>
</dbReference>
<evidence type="ECO:0000256" key="11">
    <source>
        <dbReference type="HAMAP-Rule" id="MF_00104"/>
    </source>
</evidence>
<dbReference type="Pfam" id="PF00035">
    <property type="entry name" value="dsrm"/>
    <property type="match status" value="1"/>
</dbReference>
<comment type="function">
    <text evidence="10 11">Digests double-stranded RNA. Involved in the processing of primary rRNA transcript to yield the immediate precursors to the large and small rRNAs (23S and 16S). Processes some mRNAs, and tRNAs when they are encoded in the rRNA operon. Processes pre-crRNA and tracrRNA of type II CRISPR loci if present in the organism.</text>
</comment>
<feature type="active site" evidence="11">
    <location>
        <position position="135"/>
    </location>
</feature>
<keyword evidence="5 11" id="KW-0479">Metal-binding</keyword>
<dbReference type="Pfam" id="PF14622">
    <property type="entry name" value="Ribonucleas_3_3"/>
    <property type="match status" value="1"/>
</dbReference>
<dbReference type="AlphaFoldDB" id="A0A563DL99"/>
<keyword evidence="11" id="KW-0963">Cytoplasm</keyword>
<dbReference type="EMBL" id="SELH01000011">
    <property type="protein sequence ID" value="TWP30584.1"/>
    <property type="molecule type" value="Genomic_DNA"/>
</dbReference>
<dbReference type="RefSeq" id="WP_146291257.1">
    <property type="nucleotide sequence ID" value="NZ_SELH01000011.1"/>
</dbReference>
<feature type="binding site" evidence="11">
    <location>
        <position position="64"/>
    </location>
    <ligand>
        <name>Mg(2+)</name>
        <dbReference type="ChEBI" id="CHEBI:18420"/>
    </ligand>
</feature>
<dbReference type="SUPFAM" id="SSF69065">
    <property type="entry name" value="RNase III domain-like"/>
    <property type="match status" value="1"/>
</dbReference>
<evidence type="ECO:0000256" key="3">
    <source>
        <dbReference type="ARBA" id="ARBA00022664"/>
    </source>
</evidence>
<feature type="domain" description="DRBM" evidence="12">
    <location>
        <begin position="173"/>
        <end position="241"/>
    </location>
</feature>
<evidence type="ECO:0000259" key="13">
    <source>
        <dbReference type="PROSITE" id="PS50142"/>
    </source>
</evidence>
<proteinExistence type="inferred from homology"/>
<reference evidence="14 15" key="1">
    <citation type="submission" date="2019-02" db="EMBL/GenBank/DDBJ databases">
        <title>Apibacter muscae sp. nov.: a novel member of the house fly microbiota.</title>
        <authorList>
            <person name="Park R."/>
        </authorList>
    </citation>
    <scope>NUCLEOTIDE SEQUENCE [LARGE SCALE GENOMIC DNA]</scope>
    <source>
        <strain evidence="14 15">AL1</strain>
    </source>
</reference>
<keyword evidence="11" id="KW-0699">rRNA-binding</keyword>
<comment type="subunit">
    <text evidence="11">Homodimer.</text>
</comment>
<keyword evidence="9 11" id="KW-0694">RNA-binding</keyword>
<dbReference type="InterPro" id="IPR011907">
    <property type="entry name" value="RNase_III"/>
</dbReference>
<evidence type="ECO:0000313" key="14">
    <source>
        <dbReference type="EMBL" id="TWP30584.1"/>
    </source>
</evidence>
<dbReference type="EC" id="3.1.26.3" evidence="11"/>
<comment type="subcellular location">
    <subcellularLocation>
        <location evidence="11">Cytoplasm</location>
    </subcellularLocation>
</comment>
<keyword evidence="11" id="KW-0819">tRNA processing</keyword>
<evidence type="ECO:0000256" key="6">
    <source>
        <dbReference type="ARBA" id="ARBA00022759"/>
    </source>
</evidence>
<dbReference type="InterPro" id="IPR014720">
    <property type="entry name" value="dsRBD_dom"/>
</dbReference>
<keyword evidence="15" id="KW-1185">Reference proteome</keyword>
<comment type="catalytic activity">
    <reaction evidence="1 11">
        <text>Endonucleolytic cleavage to 5'-phosphomonoester.</text>
        <dbReference type="EC" id="3.1.26.3"/>
    </reaction>
</comment>
<dbReference type="PROSITE" id="PS50142">
    <property type="entry name" value="RNASE_3_2"/>
    <property type="match status" value="1"/>
</dbReference>
<keyword evidence="8 11" id="KW-0460">Magnesium</keyword>
<dbReference type="Gene3D" id="1.10.1520.10">
    <property type="entry name" value="Ribonuclease III domain"/>
    <property type="match status" value="1"/>
</dbReference>
<keyword evidence="6 11" id="KW-0255">Endonuclease</keyword>
<dbReference type="PROSITE" id="PS50137">
    <property type="entry name" value="DS_RBD"/>
    <property type="match status" value="1"/>
</dbReference>
<comment type="cofactor">
    <cofactor evidence="11">
        <name>Mg(2+)</name>
        <dbReference type="ChEBI" id="CHEBI:18420"/>
    </cofactor>
</comment>
<evidence type="ECO:0000256" key="2">
    <source>
        <dbReference type="ARBA" id="ARBA00010183"/>
    </source>
</evidence>
<dbReference type="PANTHER" id="PTHR14950:SF37">
    <property type="entry name" value="ENDORIBONUCLEASE DICER"/>
    <property type="match status" value="1"/>
</dbReference>
<protein>
    <recommendedName>
        <fullName evidence="11">Ribonuclease 3</fullName>
        <ecNumber evidence="11">3.1.26.3</ecNumber>
    </recommendedName>
    <alternativeName>
        <fullName evidence="11">Ribonuclease III</fullName>
        <shortName evidence="11">RNase III</shortName>
    </alternativeName>
</protein>
<feature type="binding site" evidence="11">
    <location>
        <position position="132"/>
    </location>
    <ligand>
        <name>Mg(2+)</name>
        <dbReference type="ChEBI" id="CHEBI:18420"/>
    </ligand>
</feature>
<feature type="binding site" evidence="11">
    <location>
        <position position="135"/>
    </location>
    <ligand>
        <name>Mg(2+)</name>
        <dbReference type="ChEBI" id="CHEBI:18420"/>
    </ligand>
</feature>
<dbReference type="GO" id="GO:0019843">
    <property type="term" value="F:rRNA binding"/>
    <property type="evidence" value="ECO:0007669"/>
    <property type="project" value="UniProtKB-KW"/>
</dbReference>
<dbReference type="GO" id="GO:0006364">
    <property type="term" value="P:rRNA processing"/>
    <property type="evidence" value="ECO:0007669"/>
    <property type="project" value="UniProtKB-UniRule"/>
</dbReference>
<comment type="caution">
    <text evidence="14">The sequence shown here is derived from an EMBL/GenBank/DDBJ whole genome shotgun (WGS) entry which is preliminary data.</text>
</comment>
<evidence type="ECO:0000256" key="4">
    <source>
        <dbReference type="ARBA" id="ARBA00022722"/>
    </source>
</evidence>
<comment type="similarity">
    <text evidence="2">Belongs to the ribonuclease III family.</text>
</comment>
<keyword evidence="3 11" id="KW-0507">mRNA processing</keyword>
<sequence length="246" mass="28569">MKFWKKNIFQSLISKKKNFSIQEKAFQKQIEILIGYKPISIEIFHECFTHTSLNSDDKNFERLEFLGDSIISTVVSDFLFHKAPNKDEGYLTQMRSKMVNRSALNLLGKKLNLSTYLNKRKNTNLGKNIEGNLYESLVGAIYVDKGFIFSKKFIERTLINTDDLINLENKITSYKSYILEWAQKNKFNITFETSQEDNAENILIFDSVIKLNDQIISKGRASSKKSAEEIASKRAYYKLNNKINKL</sequence>
<feature type="active site" evidence="11">
    <location>
        <position position="68"/>
    </location>
</feature>
<evidence type="ECO:0000256" key="7">
    <source>
        <dbReference type="ARBA" id="ARBA00022801"/>
    </source>
</evidence>
<dbReference type="OrthoDB" id="9805026at2"/>
<evidence type="ECO:0000313" key="15">
    <source>
        <dbReference type="Proteomes" id="UP000319499"/>
    </source>
</evidence>
<dbReference type="PANTHER" id="PTHR14950">
    <property type="entry name" value="DICER-RELATED"/>
    <property type="match status" value="1"/>
</dbReference>
<evidence type="ECO:0000256" key="1">
    <source>
        <dbReference type="ARBA" id="ARBA00000109"/>
    </source>
</evidence>
<dbReference type="Gene3D" id="3.30.160.20">
    <property type="match status" value="1"/>
</dbReference>
<dbReference type="GO" id="GO:0006397">
    <property type="term" value="P:mRNA processing"/>
    <property type="evidence" value="ECO:0007669"/>
    <property type="project" value="UniProtKB-UniRule"/>
</dbReference>
<evidence type="ECO:0000256" key="9">
    <source>
        <dbReference type="ARBA" id="ARBA00022884"/>
    </source>
</evidence>
<dbReference type="HAMAP" id="MF_00104">
    <property type="entry name" value="RNase_III"/>
    <property type="match status" value="1"/>
</dbReference>
<evidence type="ECO:0000256" key="8">
    <source>
        <dbReference type="ARBA" id="ARBA00022842"/>
    </source>
</evidence>
<keyword evidence="4 11" id="KW-0540">Nuclease</keyword>
<dbReference type="GO" id="GO:0005737">
    <property type="term" value="C:cytoplasm"/>
    <property type="evidence" value="ECO:0007669"/>
    <property type="project" value="UniProtKB-SubCell"/>
</dbReference>
<dbReference type="SUPFAM" id="SSF54768">
    <property type="entry name" value="dsRNA-binding domain-like"/>
    <property type="match status" value="1"/>
</dbReference>
<dbReference type="InterPro" id="IPR036389">
    <property type="entry name" value="RNase_III_sf"/>
</dbReference>
<dbReference type="CDD" id="cd00593">
    <property type="entry name" value="RIBOc"/>
    <property type="match status" value="1"/>
</dbReference>
<evidence type="ECO:0000256" key="10">
    <source>
        <dbReference type="ARBA" id="ARBA00049596"/>
    </source>
</evidence>
<accession>A0A563DL99</accession>
<dbReference type="GO" id="GO:0046872">
    <property type="term" value="F:metal ion binding"/>
    <property type="evidence" value="ECO:0007669"/>
    <property type="project" value="UniProtKB-KW"/>
</dbReference>
<dbReference type="Proteomes" id="UP000319499">
    <property type="component" value="Unassembled WGS sequence"/>
</dbReference>
<feature type="domain" description="RNase III" evidence="13">
    <location>
        <begin position="23"/>
        <end position="146"/>
    </location>
</feature>
<name>A0A563DL99_9FLAO</name>
<dbReference type="InterPro" id="IPR000999">
    <property type="entry name" value="RNase_III_dom"/>
</dbReference>
<evidence type="ECO:0000259" key="12">
    <source>
        <dbReference type="PROSITE" id="PS50137"/>
    </source>
</evidence>
<evidence type="ECO:0000256" key="5">
    <source>
        <dbReference type="ARBA" id="ARBA00022723"/>
    </source>
</evidence>
<organism evidence="14 15">
    <name type="scientific">Apibacter muscae</name>
    <dbReference type="NCBI Taxonomy" id="2509004"/>
    <lineage>
        <taxon>Bacteria</taxon>
        <taxon>Pseudomonadati</taxon>
        <taxon>Bacteroidota</taxon>
        <taxon>Flavobacteriia</taxon>
        <taxon>Flavobacteriales</taxon>
        <taxon>Weeksellaceae</taxon>
        <taxon>Apibacter</taxon>
    </lineage>
</organism>